<proteinExistence type="predicted"/>
<accession>A0A060QIK1</accession>
<dbReference type="Pfam" id="PF00677">
    <property type="entry name" value="Lum_binding"/>
    <property type="match status" value="2"/>
</dbReference>
<evidence type="ECO:0000256" key="10">
    <source>
        <dbReference type="NCBIfam" id="TIGR00187"/>
    </source>
</evidence>
<name>A0A060QIK1_9PROT</name>
<dbReference type="InterPro" id="IPR026017">
    <property type="entry name" value="Lumazine-bd_dom"/>
</dbReference>
<dbReference type="RefSeq" id="WP_023977800.1">
    <property type="nucleotide sequence ID" value="NZ_CBLX010000004.1"/>
</dbReference>
<dbReference type="EMBL" id="CBLX010000004">
    <property type="protein sequence ID" value="CDG38602.1"/>
    <property type="molecule type" value="Genomic_DNA"/>
</dbReference>
<evidence type="ECO:0000256" key="11">
    <source>
        <dbReference type="PROSITE-ProRule" id="PRU00524"/>
    </source>
</evidence>
<evidence type="ECO:0000256" key="7">
    <source>
        <dbReference type="ARBA" id="ARBA00022619"/>
    </source>
</evidence>
<dbReference type="CDD" id="cd00402">
    <property type="entry name" value="Riboflavin_synthase_like"/>
    <property type="match status" value="1"/>
</dbReference>
<evidence type="ECO:0000256" key="8">
    <source>
        <dbReference type="ARBA" id="ARBA00022679"/>
    </source>
</evidence>
<dbReference type="NCBIfam" id="NF006767">
    <property type="entry name" value="PRK09289.1"/>
    <property type="match status" value="1"/>
</dbReference>
<dbReference type="PIRSF" id="PIRSF000498">
    <property type="entry name" value="Riboflavin_syn_A"/>
    <property type="match status" value="1"/>
</dbReference>
<dbReference type="PANTHER" id="PTHR21098:SF0">
    <property type="entry name" value="RIBOFLAVIN SYNTHASE"/>
    <property type="match status" value="1"/>
</dbReference>
<dbReference type="eggNOG" id="COG0307">
    <property type="taxonomic scope" value="Bacteria"/>
</dbReference>
<dbReference type="GO" id="GO:0004746">
    <property type="term" value="F:riboflavin synthase activity"/>
    <property type="evidence" value="ECO:0007669"/>
    <property type="project" value="UniProtKB-UniRule"/>
</dbReference>
<comment type="pathway">
    <text evidence="3">Cofactor biosynthesis; riboflavin biosynthesis; riboflavin from 2-hydroxy-3-oxobutyl phosphate and 5-amino-6-(D-ribitylamino)uracil: step 2/2.</text>
</comment>
<dbReference type="Proteomes" id="UP000027583">
    <property type="component" value="Unassembled WGS sequence"/>
</dbReference>
<dbReference type="InterPro" id="IPR017938">
    <property type="entry name" value="Riboflavin_synthase-like_b-brl"/>
</dbReference>
<evidence type="ECO:0000313" key="13">
    <source>
        <dbReference type="EMBL" id="CDG38602.1"/>
    </source>
</evidence>
<feature type="repeat" description="Lumazine-binding" evidence="11">
    <location>
        <begin position="96"/>
        <end position="197"/>
    </location>
</feature>
<dbReference type="PANTHER" id="PTHR21098">
    <property type="entry name" value="RIBOFLAVIN SYNTHASE ALPHA CHAIN"/>
    <property type="match status" value="1"/>
</dbReference>
<keyword evidence="7" id="KW-0686">Riboflavin biosynthesis</keyword>
<dbReference type="PROSITE" id="PS51177">
    <property type="entry name" value="LUMAZINE_BIND"/>
    <property type="match status" value="2"/>
</dbReference>
<dbReference type="GeneID" id="78225559"/>
<comment type="catalytic activity">
    <reaction evidence="1">
        <text>2 6,7-dimethyl-8-(1-D-ribityl)lumazine + H(+) = 5-amino-6-(D-ribitylamino)uracil + riboflavin</text>
        <dbReference type="Rhea" id="RHEA:20772"/>
        <dbReference type="ChEBI" id="CHEBI:15378"/>
        <dbReference type="ChEBI" id="CHEBI:15934"/>
        <dbReference type="ChEBI" id="CHEBI:57986"/>
        <dbReference type="ChEBI" id="CHEBI:58201"/>
        <dbReference type="EC" id="2.5.1.9"/>
    </reaction>
</comment>
<keyword evidence="8 13" id="KW-0808">Transferase</keyword>
<feature type="domain" description="Lumazine-binding" evidence="12">
    <location>
        <begin position="96"/>
        <end position="197"/>
    </location>
</feature>
<keyword evidence="9" id="KW-0677">Repeat</keyword>
<evidence type="ECO:0000259" key="12">
    <source>
        <dbReference type="PROSITE" id="PS51177"/>
    </source>
</evidence>
<organism evidence="13 14">
    <name type="scientific">Asaia bogorensis</name>
    <dbReference type="NCBI Taxonomy" id="91915"/>
    <lineage>
        <taxon>Bacteria</taxon>
        <taxon>Pseudomonadati</taxon>
        <taxon>Pseudomonadota</taxon>
        <taxon>Alphaproteobacteria</taxon>
        <taxon>Acetobacterales</taxon>
        <taxon>Acetobacteraceae</taxon>
        <taxon>Asaia</taxon>
    </lineage>
</organism>
<dbReference type="InterPro" id="IPR023366">
    <property type="entry name" value="ATP_synth_asu-like_sf"/>
</dbReference>
<comment type="function">
    <text evidence="2">Catalyzes the dismutation of two molecules of 6,7-dimethyl-8-ribityllumazine, resulting in the formation of riboflavin and 5-amino-6-(D-ribitylamino)uracil.</text>
</comment>
<comment type="subunit">
    <text evidence="4">Homotrimer.</text>
</comment>
<protein>
    <recommendedName>
        <fullName evidence="6 10">Riboflavin synthase</fullName>
        <ecNumber evidence="5 10">2.5.1.9</ecNumber>
    </recommendedName>
</protein>
<evidence type="ECO:0000256" key="5">
    <source>
        <dbReference type="ARBA" id="ARBA00012827"/>
    </source>
</evidence>
<reference evidence="13 14" key="1">
    <citation type="journal article" date="2014" name="Genome Biol. Evol.">
        <title>Acetic acid bacteria genomes reveal functional traits for adaptation to life in insect guts.</title>
        <authorList>
            <person name="Chouaia B."/>
            <person name="Gaiarsa S."/>
            <person name="Crotti E."/>
            <person name="Comandatore F."/>
            <person name="Degli Esposti M."/>
            <person name="Ricci I."/>
            <person name="Alma A."/>
            <person name="Favia G."/>
            <person name="Bandi C."/>
            <person name="Daffonchio D."/>
        </authorList>
    </citation>
    <scope>NUCLEOTIDE SEQUENCE [LARGE SCALE GENOMIC DNA]</scope>
    <source>
        <strain evidence="13 14">SF2.1</strain>
    </source>
</reference>
<dbReference type="FunFam" id="2.40.30.20:FF:000003">
    <property type="entry name" value="Riboflavin synthase, alpha subunit"/>
    <property type="match status" value="1"/>
</dbReference>
<evidence type="ECO:0000256" key="2">
    <source>
        <dbReference type="ARBA" id="ARBA00002803"/>
    </source>
</evidence>
<dbReference type="InterPro" id="IPR001783">
    <property type="entry name" value="Lumazine-bd"/>
</dbReference>
<dbReference type="GO" id="GO:0009231">
    <property type="term" value="P:riboflavin biosynthetic process"/>
    <property type="evidence" value="ECO:0007669"/>
    <property type="project" value="UniProtKB-KW"/>
</dbReference>
<evidence type="ECO:0000256" key="4">
    <source>
        <dbReference type="ARBA" id="ARBA00011233"/>
    </source>
</evidence>
<evidence type="ECO:0000256" key="3">
    <source>
        <dbReference type="ARBA" id="ARBA00004887"/>
    </source>
</evidence>
<evidence type="ECO:0000256" key="9">
    <source>
        <dbReference type="ARBA" id="ARBA00022737"/>
    </source>
</evidence>
<comment type="caution">
    <text evidence="13">The sequence shown here is derived from an EMBL/GenBank/DDBJ whole genome shotgun (WGS) entry which is preliminary data.</text>
</comment>
<dbReference type="FunFam" id="2.40.30.20:FF:000004">
    <property type="entry name" value="Riboflavin synthase, alpha subunit"/>
    <property type="match status" value="1"/>
</dbReference>
<evidence type="ECO:0000256" key="1">
    <source>
        <dbReference type="ARBA" id="ARBA00000968"/>
    </source>
</evidence>
<feature type="repeat" description="Lumazine-binding" evidence="11">
    <location>
        <begin position="1"/>
        <end position="95"/>
    </location>
</feature>
<sequence>MFSGIIEHIGRIKAVEPRDQAILLQVETGLSDMDLGESIAVNGVCLTVASYDSSGLADFFVSAETLSRTALGRLAAGARVNLERASTPSTRLSGHIVQGHVDGLAHLVGIRSVGESHHITFRLPAALRGYVVEKGSIALDGVSLTVNEVSDVLDDSFTIALMIIPHTWDHTGLSEIREGDPANVEVDVLAKYVESLLKYGVRS</sequence>
<dbReference type="AlphaFoldDB" id="A0A060QIK1"/>
<dbReference type="EC" id="2.5.1.9" evidence="5 10"/>
<evidence type="ECO:0000313" key="14">
    <source>
        <dbReference type="Proteomes" id="UP000027583"/>
    </source>
</evidence>
<dbReference type="NCBIfam" id="TIGR00187">
    <property type="entry name" value="ribE"/>
    <property type="match status" value="1"/>
</dbReference>
<dbReference type="Gene3D" id="2.40.30.20">
    <property type="match status" value="2"/>
</dbReference>
<evidence type="ECO:0000256" key="6">
    <source>
        <dbReference type="ARBA" id="ARBA00013950"/>
    </source>
</evidence>
<dbReference type="SUPFAM" id="SSF63380">
    <property type="entry name" value="Riboflavin synthase domain-like"/>
    <property type="match status" value="2"/>
</dbReference>
<feature type="domain" description="Lumazine-binding" evidence="12">
    <location>
        <begin position="1"/>
        <end position="95"/>
    </location>
</feature>
<gene>
    <name evidence="13" type="ORF">ASAP_0557</name>
</gene>
<reference evidence="13 14" key="2">
    <citation type="journal article" date="2014" name="PLoS ONE">
        <title>Evolution of mitochondria reconstructed from the energy metabolism of living bacteria.</title>
        <authorList>
            <person name="Degli Esposti M."/>
            <person name="Chouaia B."/>
            <person name="Comandatore F."/>
            <person name="Crotti E."/>
            <person name="Sassera D."/>
            <person name="Lievens P.M."/>
            <person name="Daffonchio D."/>
            <person name="Bandi C."/>
        </authorList>
    </citation>
    <scope>NUCLEOTIDE SEQUENCE [LARGE SCALE GENOMIC DNA]</scope>
    <source>
        <strain evidence="13 14">SF2.1</strain>
    </source>
</reference>